<evidence type="ECO:0000313" key="9">
    <source>
        <dbReference type="Proteomes" id="UP000268007"/>
    </source>
</evidence>
<dbReference type="PRINTS" id="PR00740">
    <property type="entry name" value="GLHYDRLASE27"/>
</dbReference>
<evidence type="ECO:0000256" key="4">
    <source>
        <dbReference type="ARBA" id="ARBA00023295"/>
    </source>
</evidence>
<evidence type="ECO:0000259" key="7">
    <source>
        <dbReference type="Pfam" id="PF17801"/>
    </source>
</evidence>
<feature type="signal peptide" evidence="6">
    <location>
        <begin position="1"/>
        <end position="19"/>
    </location>
</feature>
<comment type="similarity">
    <text evidence="1 5">Belongs to the glycosyl hydrolase 27 family.</text>
</comment>
<evidence type="ECO:0000256" key="6">
    <source>
        <dbReference type="SAM" id="SignalP"/>
    </source>
</evidence>
<keyword evidence="3 5" id="KW-0378">Hydrolase</keyword>
<dbReference type="PANTHER" id="PTHR11452">
    <property type="entry name" value="ALPHA-GALACTOSIDASE/ALPHA-N-ACETYLGALACTOSAMINIDASE"/>
    <property type="match status" value="1"/>
</dbReference>
<accession>A0A495IVI2</accession>
<dbReference type="Pfam" id="PF16499">
    <property type="entry name" value="Melibiase_2"/>
    <property type="match status" value="1"/>
</dbReference>
<dbReference type="InterPro" id="IPR013780">
    <property type="entry name" value="Glyco_hydro_b"/>
</dbReference>
<dbReference type="EC" id="3.2.1.22" evidence="5"/>
<dbReference type="InterPro" id="IPR017853">
    <property type="entry name" value="GH"/>
</dbReference>
<dbReference type="CDD" id="cd14792">
    <property type="entry name" value="GH27"/>
    <property type="match status" value="1"/>
</dbReference>
<keyword evidence="9" id="KW-1185">Reference proteome</keyword>
<protein>
    <recommendedName>
        <fullName evidence="5">Alpha-galactosidase</fullName>
        <ecNumber evidence="5">3.2.1.22</ecNumber>
    </recommendedName>
    <alternativeName>
        <fullName evidence="5">Melibiase</fullName>
    </alternativeName>
</protein>
<dbReference type="OrthoDB" id="9807519at2"/>
<dbReference type="SUPFAM" id="SSF51445">
    <property type="entry name" value="(Trans)glycosidases"/>
    <property type="match status" value="1"/>
</dbReference>
<dbReference type="Gene3D" id="2.60.40.10">
    <property type="entry name" value="Immunoglobulins"/>
    <property type="match status" value="1"/>
</dbReference>
<dbReference type="GO" id="GO:0004557">
    <property type="term" value="F:alpha-galactosidase activity"/>
    <property type="evidence" value="ECO:0007669"/>
    <property type="project" value="UniProtKB-EC"/>
</dbReference>
<dbReference type="PANTHER" id="PTHR11452:SF75">
    <property type="entry name" value="ALPHA-GALACTOSIDASE MEL1"/>
    <property type="match status" value="1"/>
</dbReference>
<evidence type="ECO:0000256" key="3">
    <source>
        <dbReference type="ARBA" id="ARBA00022801"/>
    </source>
</evidence>
<dbReference type="InterPro" id="IPR002241">
    <property type="entry name" value="Glyco_hydro_27"/>
</dbReference>
<comment type="caution">
    <text evidence="8">The sequence shown here is derived from an EMBL/GenBank/DDBJ whole genome shotgun (WGS) entry which is preliminary data.</text>
</comment>
<dbReference type="EMBL" id="RBKU01000001">
    <property type="protein sequence ID" value="RKR80483.1"/>
    <property type="molecule type" value="Genomic_DNA"/>
</dbReference>
<feature type="chain" id="PRO_5019720625" description="Alpha-galactosidase" evidence="6">
    <location>
        <begin position="20"/>
        <end position="741"/>
    </location>
</feature>
<evidence type="ECO:0000256" key="2">
    <source>
        <dbReference type="ARBA" id="ARBA00022729"/>
    </source>
</evidence>
<dbReference type="GO" id="GO:0005509">
    <property type="term" value="F:calcium ion binding"/>
    <property type="evidence" value="ECO:0007669"/>
    <property type="project" value="InterPro"/>
</dbReference>
<dbReference type="SUPFAM" id="SSF49785">
    <property type="entry name" value="Galactose-binding domain-like"/>
    <property type="match status" value="1"/>
</dbReference>
<comment type="catalytic activity">
    <reaction evidence="5">
        <text>Hydrolysis of terminal, non-reducing alpha-D-galactose residues in alpha-D-galactosides, including galactose oligosaccharides, galactomannans and galactolipids.</text>
        <dbReference type="EC" id="3.2.1.22"/>
    </reaction>
</comment>
<dbReference type="SUPFAM" id="SSF49313">
    <property type="entry name" value="Cadherin-like"/>
    <property type="match status" value="1"/>
</dbReference>
<dbReference type="InterPro" id="IPR013785">
    <property type="entry name" value="Aldolase_TIM"/>
</dbReference>
<dbReference type="InterPro" id="IPR008979">
    <property type="entry name" value="Galactose-bd-like_sf"/>
</dbReference>
<dbReference type="InterPro" id="IPR013783">
    <property type="entry name" value="Ig-like_fold"/>
</dbReference>
<name>A0A495IVI2_9SPHI</name>
<dbReference type="Proteomes" id="UP000268007">
    <property type="component" value="Unassembled WGS sequence"/>
</dbReference>
<evidence type="ECO:0000256" key="1">
    <source>
        <dbReference type="ARBA" id="ARBA00009743"/>
    </source>
</evidence>
<dbReference type="Gene3D" id="2.60.40.1180">
    <property type="entry name" value="Golgi alpha-mannosidase II"/>
    <property type="match status" value="1"/>
</dbReference>
<dbReference type="GO" id="GO:0016020">
    <property type="term" value="C:membrane"/>
    <property type="evidence" value="ECO:0007669"/>
    <property type="project" value="InterPro"/>
</dbReference>
<dbReference type="Gene3D" id="3.20.20.70">
    <property type="entry name" value="Aldolase class I"/>
    <property type="match status" value="1"/>
</dbReference>
<gene>
    <name evidence="8" type="ORF">BDD43_0599</name>
</gene>
<dbReference type="SUPFAM" id="SSF51011">
    <property type="entry name" value="Glycosyl hydrolase domain"/>
    <property type="match status" value="1"/>
</dbReference>
<proteinExistence type="inferred from homology"/>
<dbReference type="InterPro" id="IPR041233">
    <property type="entry name" value="Melibiase_C"/>
</dbReference>
<reference evidence="8 9" key="1">
    <citation type="submission" date="2018-10" db="EMBL/GenBank/DDBJ databases">
        <title>Genomic Encyclopedia of Archaeal and Bacterial Type Strains, Phase II (KMG-II): from individual species to whole genera.</title>
        <authorList>
            <person name="Goeker M."/>
        </authorList>
    </citation>
    <scope>NUCLEOTIDE SEQUENCE [LARGE SCALE GENOMIC DNA]</scope>
    <source>
        <strain evidence="8 9">DSM 18602</strain>
    </source>
</reference>
<dbReference type="Gene3D" id="2.60.120.260">
    <property type="entry name" value="Galactose-binding domain-like"/>
    <property type="match status" value="1"/>
</dbReference>
<keyword evidence="5" id="KW-1015">Disulfide bond</keyword>
<dbReference type="Pfam" id="PF17801">
    <property type="entry name" value="Melibiase_C"/>
    <property type="match status" value="1"/>
</dbReference>
<evidence type="ECO:0000256" key="5">
    <source>
        <dbReference type="RuleBase" id="RU361168"/>
    </source>
</evidence>
<dbReference type="InterPro" id="IPR015919">
    <property type="entry name" value="Cadherin-like_sf"/>
</dbReference>
<keyword evidence="4 5" id="KW-0326">Glycosidase</keyword>
<dbReference type="Pfam" id="PF05345">
    <property type="entry name" value="He_PIG"/>
    <property type="match status" value="1"/>
</dbReference>
<dbReference type="RefSeq" id="WP_121196259.1">
    <property type="nucleotide sequence ID" value="NZ_RBKU01000001.1"/>
</dbReference>
<keyword evidence="2 6" id="KW-0732">Signal</keyword>
<feature type="domain" description="Alpha galactosidase C-terminal" evidence="7">
    <location>
        <begin position="665"/>
        <end position="738"/>
    </location>
</feature>
<organism evidence="8 9">
    <name type="scientific">Mucilaginibacter gracilis</name>
    <dbReference type="NCBI Taxonomy" id="423350"/>
    <lineage>
        <taxon>Bacteria</taxon>
        <taxon>Pseudomonadati</taxon>
        <taxon>Bacteroidota</taxon>
        <taxon>Sphingobacteriia</taxon>
        <taxon>Sphingobacteriales</taxon>
        <taxon>Sphingobacteriaceae</taxon>
        <taxon>Mucilaginibacter</taxon>
    </lineage>
</organism>
<dbReference type="AlphaFoldDB" id="A0A495IVI2"/>
<dbReference type="GO" id="GO:0005975">
    <property type="term" value="P:carbohydrate metabolic process"/>
    <property type="evidence" value="ECO:0007669"/>
    <property type="project" value="InterPro"/>
</dbReference>
<evidence type="ECO:0000313" key="8">
    <source>
        <dbReference type="EMBL" id="RKR80483.1"/>
    </source>
</evidence>
<sequence>MKNNALAILLLCSFVMARAQNGKYISLNNARFSTGDNPDWKNKDFADQTWRDVKVGEVWQSQGFPDYHGFAWYRIHVKIPAALKSNSVWKDSIRIFLAHVNDVDETYFNGTLIGKTGGFPNDKGGYISKWPAVRNYCIASSNPLIKWDGENVIAVKVYDGGGSGGIFMGSPFIDMLEKFDGIEFSVSAIQFLAGQKAKRTLTLFNRFNTVISGDLRYRVVDEMYGKTISRQVIRIKVNPFESKKFILFLPHREGIKVYYDFKELSSGKAKSFTEVAPYLLTPAELLNPILNGPLVIGVHPGSPIIYKIAASGQKPMIYAVDNIPAGLSFDAKTGILTGIIDIAGNYKLILRVKNNIGSDKKELTIKIGAKLALTPPMGWNSWNCWGLNVTEEKVKSSAKAMVQSGLADYGWNYVNVDDGWQAAERSPSGKLFPNSKFADMKELGNVLHAAGLKFGIYSSPGAKTCGGFLGSLGHEKVDADTYTAWGVDYLKYDLCSYSDNTAGDTTLFAQQKPYKVMGDALKLQHRDIVYSICQYGIRDVWKWGKAMDGNLWRTTEDITDTWASLRDIGFSQADRSAYASPGGWNDPDMLIVGQVGWGENLHPSNLTPYEQYAHISLWSMLSAPMLIGCDMSKLDAFTLNLLKNREVIALDQDTLGKQAIRTVNTGGIQVWEKKLSDGGLAIGVFNLNDKYCRYNLRLTRKKNAVNIIRDVWIQKDIKKNVGSISLQVAPHGVKLLKITGS</sequence>